<feature type="region of interest" description="Disordered" evidence="1">
    <location>
        <begin position="190"/>
        <end position="284"/>
    </location>
</feature>
<reference evidence="2" key="1">
    <citation type="journal article" date="2014" name="Front. Microbiol.">
        <title>High frequency of phylogenetically diverse reductive dehalogenase-homologous genes in deep subseafloor sedimentary metagenomes.</title>
        <authorList>
            <person name="Kawai M."/>
            <person name="Futagami T."/>
            <person name="Toyoda A."/>
            <person name="Takaki Y."/>
            <person name="Nishi S."/>
            <person name="Hori S."/>
            <person name="Arai W."/>
            <person name="Tsubouchi T."/>
            <person name="Morono Y."/>
            <person name="Uchiyama I."/>
            <person name="Ito T."/>
            <person name="Fujiyama A."/>
            <person name="Inagaki F."/>
            <person name="Takami H."/>
        </authorList>
    </citation>
    <scope>NUCLEOTIDE SEQUENCE</scope>
    <source>
        <strain evidence="2">Expedition CK06-06</strain>
    </source>
</reference>
<feature type="compositionally biased region" description="Polar residues" evidence="1">
    <location>
        <begin position="200"/>
        <end position="210"/>
    </location>
</feature>
<organism evidence="2">
    <name type="scientific">marine sediment metagenome</name>
    <dbReference type="NCBI Taxonomy" id="412755"/>
    <lineage>
        <taxon>unclassified sequences</taxon>
        <taxon>metagenomes</taxon>
        <taxon>ecological metagenomes</taxon>
    </lineage>
</organism>
<feature type="compositionally biased region" description="Basic and acidic residues" evidence="1">
    <location>
        <begin position="222"/>
        <end position="231"/>
    </location>
</feature>
<feature type="compositionally biased region" description="Basic and acidic residues" evidence="1">
    <location>
        <begin position="190"/>
        <end position="199"/>
    </location>
</feature>
<gene>
    <name evidence="2" type="ORF">S01H1_25809</name>
</gene>
<feature type="non-terminal residue" evidence="2">
    <location>
        <position position="1"/>
    </location>
</feature>
<proteinExistence type="predicted"/>
<sequence>PALERQPIYEGIGISILYDVSLVSDDELKILSWGLYHDDEMAKAMGEAEFQGFKTDIFKAVADQGDYQAAWELAAGDKDALDDMNVDVLKGYPIVAPVALAEGGFAAASTGIAASAVTKGLQVASSITKVIPTVLRSSLYRKIGATGAVVTAGAAIGGVWDKYFNADEYDMLGEDDLAQSLNNRTALAEADDRLTRDASESTQGSPSSGQPVAAGWQAPEDPGPRTFDRPAAEGQTGPPSDASTGVVDPSPGGAYDPNAPIPTGKDLDPFLDDPFVGGIPQGYE</sequence>
<evidence type="ECO:0000313" key="2">
    <source>
        <dbReference type="EMBL" id="GAF92436.1"/>
    </source>
</evidence>
<feature type="non-terminal residue" evidence="2">
    <location>
        <position position="284"/>
    </location>
</feature>
<comment type="caution">
    <text evidence="2">The sequence shown here is derived from an EMBL/GenBank/DDBJ whole genome shotgun (WGS) entry which is preliminary data.</text>
</comment>
<protein>
    <submittedName>
        <fullName evidence="2">Uncharacterized protein</fullName>
    </submittedName>
</protein>
<evidence type="ECO:0000256" key="1">
    <source>
        <dbReference type="SAM" id="MobiDB-lite"/>
    </source>
</evidence>
<dbReference type="EMBL" id="BARS01015614">
    <property type="protein sequence ID" value="GAF92436.1"/>
    <property type="molecule type" value="Genomic_DNA"/>
</dbReference>
<dbReference type="AlphaFoldDB" id="X0TZ77"/>
<name>X0TZ77_9ZZZZ</name>
<accession>X0TZ77</accession>